<gene>
    <name evidence="2" type="ORF">OOU_Y34scaffold00288g12</name>
</gene>
<keyword evidence="1" id="KW-0732">Signal</keyword>
<feature type="signal peptide" evidence="1">
    <location>
        <begin position="1"/>
        <end position="22"/>
    </location>
</feature>
<accession>A0AA97P3G1</accession>
<dbReference type="AlphaFoldDB" id="A0AA97P3G1"/>
<evidence type="ECO:0000256" key="1">
    <source>
        <dbReference type="SAM" id="SignalP"/>
    </source>
</evidence>
<dbReference type="Proteomes" id="UP000011086">
    <property type="component" value="Unassembled WGS sequence"/>
</dbReference>
<organism evidence="2">
    <name type="scientific">Pyricularia oryzae (strain Y34)</name>
    <name type="common">Rice blast fungus</name>
    <name type="synonym">Magnaporthe oryzae</name>
    <dbReference type="NCBI Taxonomy" id="1143189"/>
    <lineage>
        <taxon>Eukaryota</taxon>
        <taxon>Fungi</taxon>
        <taxon>Dikarya</taxon>
        <taxon>Ascomycota</taxon>
        <taxon>Pezizomycotina</taxon>
        <taxon>Sordariomycetes</taxon>
        <taxon>Sordariomycetidae</taxon>
        <taxon>Magnaporthales</taxon>
        <taxon>Pyriculariaceae</taxon>
        <taxon>Pyricularia</taxon>
    </lineage>
</organism>
<evidence type="ECO:0000313" key="2">
    <source>
        <dbReference type="EMBL" id="ELQ41264.1"/>
    </source>
</evidence>
<protein>
    <submittedName>
        <fullName evidence="2">Uncharacterized protein</fullName>
    </submittedName>
</protein>
<sequence length="144" mass="15867">MGLILVCMGKTLFFQILSIASIEEVSFVRVFLGGCRQQSITSAEINIRSFQCFVEVTVRCIASCQREVIGILRRETLILHTSGFPGRDHSPEDTKNNAWSLLGVLRDEVRKGHEGCDRDLASCVGFEVGFTGRLGSDDGVGRVE</sequence>
<name>A0AA97P3G1_PYRO3</name>
<reference evidence="2" key="1">
    <citation type="journal article" date="2012" name="PLoS Genet.">
        <title>Comparative analysis of the genomes of two field isolates of the rice blast fungus Magnaporthe oryzae.</title>
        <authorList>
            <person name="Xue M."/>
            <person name="Yang J."/>
            <person name="Li Z."/>
            <person name="Hu S."/>
            <person name="Yao N."/>
            <person name="Dean R.A."/>
            <person name="Zhao W."/>
            <person name="Shen M."/>
            <person name="Zhang H."/>
            <person name="Li C."/>
            <person name="Liu L."/>
            <person name="Cao L."/>
            <person name="Xu X."/>
            <person name="Xing Y."/>
            <person name="Hsiang T."/>
            <person name="Zhang Z."/>
            <person name="Xu J.R."/>
            <person name="Peng Y.L."/>
        </authorList>
    </citation>
    <scope>NUCLEOTIDE SEQUENCE</scope>
    <source>
        <strain evidence="2">Y34</strain>
    </source>
</reference>
<proteinExistence type="predicted"/>
<feature type="chain" id="PRO_5041660571" evidence="1">
    <location>
        <begin position="23"/>
        <end position="144"/>
    </location>
</feature>
<dbReference type="EMBL" id="JH793332">
    <property type="protein sequence ID" value="ELQ41264.1"/>
    <property type="molecule type" value="Genomic_DNA"/>
</dbReference>